<keyword evidence="2" id="KW-0472">Membrane</keyword>
<keyword evidence="2" id="KW-1133">Transmembrane helix</keyword>
<name>A0A7I7MUQ8_9MYCO</name>
<accession>A0A7I7MUQ8</accession>
<feature type="compositionally biased region" description="Basic residues" evidence="1">
    <location>
        <begin position="15"/>
        <end position="31"/>
    </location>
</feature>
<feature type="region of interest" description="Disordered" evidence="1">
    <location>
        <begin position="1"/>
        <end position="31"/>
    </location>
</feature>
<protein>
    <submittedName>
        <fullName evidence="3">Uncharacterized protein</fullName>
    </submittedName>
</protein>
<evidence type="ECO:0000313" key="3">
    <source>
        <dbReference type="EMBL" id="BBX75700.1"/>
    </source>
</evidence>
<organism evidence="3 4">
    <name type="scientific">Mycobacterium shinjukuense</name>
    <dbReference type="NCBI Taxonomy" id="398694"/>
    <lineage>
        <taxon>Bacteria</taxon>
        <taxon>Bacillati</taxon>
        <taxon>Actinomycetota</taxon>
        <taxon>Actinomycetes</taxon>
        <taxon>Mycobacteriales</taxon>
        <taxon>Mycobacteriaceae</taxon>
        <taxon>Mycobacterium</taxon>
    </lineage>
</organism>
<feature type="transmembrane region" description="Helical" evidence="2">
    <location>
        <begin position="94"/>
        <end position="115"/>
    </location>
</feature>
<dbReference type="EMBL" id="AP022575">
    <property type="protein sequence ID" value="BBX75700.1"/>
    <property type="molecule type" value="Genomic_DNA"/>
</dbReference>
<keyword evidence="4" id="KW-1185">Reference proteome</keyword>
<keyword evidence="2" id="KW-0812">Transmembrane</keyword>
<gene>
    <name evidence="3" type="ORF">MSHI_36060</name>
</gene>
<proteinExistence type="predicted"/>
<evidence type="ECO:0000313" key="4">
    <source>
        <dbReference type="Proteomes" id="UP000467236"/>
    </source>
</evidence>
<sequence>MTTPSNPWGDERKNHQLRLRGQRPGRRQARRLSRRFARVGVETPPRRLRELLAGAPAAERELTDLNFAIIATRINREKRVAKFEQLKRRGTRSLMFAGLFLVVLNFLFCLAYVFVDLTQLAVPP</sequence>
<evidence type="ECO:0000256" key="1">
    <source>
        <dbReference type="SAM" id="MobiDB-lite"/>
    </source>
</evidence>
<reference evidence="3 4" key="1">
    <citation type="journal article" date="2019" name="Emerg. Microbes Infect.">
        <title>Comprehensive subspecies identification of 175 nontuberculous mycobacteria species based on 7547 genomic profiles.</title>
        <authorList>
            <person name="Matsumoto Y."/>
            <person name="Kinjo T."/>
            <person name="Motooka D."/>
            <person name="Nabeya D."/>
            <person name="Jung N."/>
            <person name="Uechi K."/>
            <person name="Horii T."/>
            <person name="Iida T."/>
            <person name="Fujita J."/>
            <person name="Nakamura S."/>
        </authorList>
    </citation>
    <scope>NUCLEOTIDE SEQUENCE [LARGE SCALE GENOMIC DNA]</scope>
    <source>
        <strain evidence="3 4">JCM 14233</strain>
    </source>
</reference>
<dbReference type="AlphaFoldDB" id="A0A7I7MUQ8"/>
<dbReference type="KEGG" id="mshj:MSHI_36060"/>
<dbReference type="Proteomes" id="UP000467236">
    <property type="component" value="Chromosome"/>
</dbReference>
<evidence type="ECO:0000256" key="2">
    <source>
        <dbReference type="SAM" id="Phobius"/>
    </source>
</evidence>